<dbReference type="EMBL" id="JAWHQM010000003">
    <property type="protein sequence ID" value="KAK5626082.1"/>
    <property type="molecule type" value="Genomic_DNA"/>
</dbReference>
<dbReference type="Pfam" id="PF13391">
    <property type="entry name" value="HNH_2"/>
    <property type="match status" value="1"/>
</dbReference>
<dbReference type="InterPro" id="IPR003615">
    <property type="entry name" value="HNH_nuc"/>
</dbReference>
<comment type="caution">
    <text evidence="2">The sequence shown here is derived from an EMBL/GenBank/DDBJ whole genome shotgun (WGS) entry which is preliminary data.</text>
</comment>
<keyword evidence="3" id="KW-1185">Reference proteome</keyword>
<evidence type="ECO:0000259" key="1">
    <source>
        <dbReference type="Pfam" id="PF13391"/>
    </source>
</evidence>
<accession>A0AAN7UEC0</accession>
<dbReference type="Proteomes" id="UP001305414">
    <property type="component" value="Unassembled WGS sequence"/>
</dbReference>
<evidence type="ECO:0000313" key="2">
    <source>
        <dbReference type="EMBL" id="KAK5626082.1"/>
    </source>
</evidence>
<proteinExistence type="predicted"/>
<feature type="domain" description="HNH nuclease" evidence="1">
    <location>
        <begin position="92"/>
        <end position="166"/>
    </location>
</feature>
<organism evidence="2 3">
    <name type="scientific">Xylaria bambusicola</name>
    <dbReference type="NCBI Taxonomy" id="326684"/>
    <lineage>
        <taxon>Eukaryota</taxon>
        <taxon>Fungi</taxon>
        <taxon>Dikarya</taxon>
        <taxon>Ascomycota</taxon>
        <taxon>Pezizomycotina</taxon>
        <taxon>Sordariomycetes</taxon>
        <taxon>Xylariomycetidae</taxon>
        <taxon>Xylariales</taxon>
        <taxon>Xylariaceae</taxon>
        <taxon>Xylaria</taxon>
    </lineage>
</organism>
<sequence length="267" mass="29652">MFLVKASTKKTPQPSPVFHSAIEKVQGGPRTFAGTPDRLSALRGACLIRDHHRCVISHSFDSSEAQARMDKAGETNALDDDGNLLYQDPNRPGPLEMAHIIPHSLMKVDANHELSPSKKAALAILNMFDTGVVHLIEAGDIDRPRNALTLTRPFHVHFGEFQIFFEPVADSQPHTYRIDSFLSRYILPEFPLTRTLYLSENRTIDPPSARLLALHRAIAHIIHFSAAAEYIDKLLREMEGQGVCAADGSTEIDRLLTLGLRGWSVST</sequence>
<reference evidence="2 3" key="1">
    <citation type="submission" date="2023-10" db="EMBL/GenBank/DDBJ databases">
        <title>Draft genome sequence of Xylaria bambusicola isolate GMP-LS, the root and basal stem rot pathogen of sugarcane in Indonesia.</title>
        <authorList>
            <person name="Selvaraj P."/>
            <person name="Muralishankar V."/>
            <person name="Muruganantham S."/>
            <person name="Sp S."/>
            <person name="Haryani S."/>
            <person name="Lau K.J.X."/>
            <person name="Naqvi N.I."/>
        </authorList>
    </citation>
    <scope>NUCLEOTIDE SEQUENCE [LARGE SCALE GENOMIC DNA]</scope>
    <source>
        <strain evidence="2">GMP-LS</strain>
    </source>
</reference>
<evidence type="ECO:0000313" key="3">
    <source>
        <dbReference type="Proteomes" id="UP001305414"/>
    </source>
</evidence>
<dbReference type="AlphaFoldDB" id="A0AAN7UEC0"/>
<gene>
    <name evidence="2" type="ORF">RRF57_001797</name>
</gene>
<name>A0AAN7UEC0_9PEZI</name>
<protein>
    <recommendedName>
        <fullName evidence="1">HNH nuclease domain-containing protein</fullName>
    </recommendedName>
</protein>